<dbReference type="EMBL" id="SGPL01000126">
    <property type="protein sequence ID" value="THH17099.1"/>
    <property type="molecule type" value="Genomic_DNA"/>
</dbReference>
<dbReference type="Gene3D" id="1.10.730.10">
    <property type="entry name" value="Isoleucyl-tRNA Synthetase, Domain 1"/>
    <property type="match status" value="1"/>
</dbReference>
<dbReference type="InterPro" id="IPR014729">
    <property type="entry name" value="Rossmann-like_a/b/a_fold"/>
</dbReference>
<keyword evidence="3 10" id="KW-0436">Ligase</keyword>
<dbReference type="SUPFAM" id="SSF52374">
    <property type="entry name" value="Nucleotidylyl transferase"/>
    <property type="match status" value="1"/>
</dbReference>
<dbReference type="PRINTS" id="PR01038">
    <property type="entry name" value="TRNASYNTHARG"/>
</dbReference>
<dbReference type="OrthoDB" id="68056at2759"/>
<evidence type="ECO:0000313" key="12">
    <source>
        <dbReference type="EMBL" id="THH17099.1"/>
    </source>
</evidence>
<dbReference type="GO" id="GO:0005524">
    <property type="term" value="F:ATP binding"/>
    <property type="evidence" value="ECO:0007669"/>
    <property type="project" value="UniProtKB-KW"/>
</dbReference>
<keyword evidence="5 10" id="KW-0067">ATP-binding</keyword>
<dbReference type="InterPro" id="IPR001412">
    <property type="entry name" value="aa-tRNA-synth_I_CS"/>
</dbReference>
<dbReference type="FunFam" id="1.10.730.10:FF:000006">
    <property type="entry name" value="Arginyl-tRNA synthetase 2, mitochondrial"/>
    <property type="match status" value="1"/>
</dbReference>
<dbReference type="GO" id="GO:0006420">
    <property type="term" value="P:arginyl-tRNA aminoacylation"/>
    <property type="evidence" value="ECO:0007669"/>
    <property type="project" value="InterPro"/>
</dbReference>
<dbReference type="InterPro" id="IPR009080">
    <property type="entry name" value="tRNAsynth_Ia_anticodon-bd"/>
</dbReference>
<dbReference type="InterPro" id="IPR035684">
    <property type="entry name" value="ArgRS_core"/>
</dbReference>
<evidence type="ECO:0000256" key="9">
    <source>
        <dbReference type="ARBA" id="ARBA00049339"/>
    </source>
</evidence>
<evidence type="ECO:0000256" key="8">
    <source>
        <dbReference type="ARBA" id="ARBA00033033"/>
    </source>
</evidence>
<dbReference type="InterPro" id="IPR008909">
    <property type="entry name" value="DALR_anticod-bd"/>
</dbReference>
<dbReference type="InterPro" id="IPR036695">
    <property type="entry name" value="Arg-tRNA-synth_N_sf"/>
</dbReference>
<gene>
    <name evidence="12" type="ORF">EW146_g3652</name>
</gene>
<comment type="caution">
    <text evidence="12">The sequence shown here is derived from an EMBL/GenBank/DDBJ whole genome shotgun (WGS) entry which is preliminary data.</text>
</comment>
<dbReference type="Gene3D" id="3.40.50.620">
    <property type="entry name" value="HUPs"/>
    <property type="match status" value="1"/>
</dbReference>
<dbReference type="EC" id="6.1.1.19" evidence="2"/>
<dbReference type="PANTHER" id="PTHR11956:SF11">
    <property type="entry name" value="ARGININE--TRNA LIGASE, MITOCHONDRIAL-RELATED"/>
    <property type="match status" value="1"/>
</dbReference>
<reference evidence="12 13" key="1">
    <citation type="submission" date="2019-02" db="EMBL/GenBank/DDBJ databases">
        <title>Genome sequencing of the rare red list fungi Bondarzewia mesenterica.</title>
        <authorList>
            <person name="Buettner E."/>
            <person name="Kellner H."/>
        </authorList>
    </citation>
    <scope>NUCLEOTIDE SEQUENCE [LARGE SCALE GENOMIC DNA]</scope>
    <source>
        <strain evidence="12 13">DSM 108281</strain>
    </source>
</reference>
<dbReference type="AlphaFoldDB" id="A0A4S4LWZ5"/>
<keyword evidence="13" id="KW-1185">Reference proteome</keyword>
<dbReference type="GO" id="GO:0005739">
    <property type="term" value="C:mitochondrion"/>
    <property type="evidence" value="ECO:0007669"/>
    <property type="project" value="TreeGrafter"/>
</dbReference>
<dbReference type="CDD" id="cd00671">
    <property type="entry name" value="ArgRS_core"/>
    <property type="match status" value="1"/>
</dbReference>
<keyword evidence="4 10" id="KW-0547">Nucleotide-binding</keyword>
<dbReference type="PROSITE" id="PS00178">
    <property type="entry name" value="AA_TRNA_LIGASE_I"/>
    <property type="match status" value="1"/>
</dbReference>
<organism evidence="12 13">
    <name type="scientific">Bondarzewia mesenterica</name>
    <dbReference type="NCBI Taxonomy" id="1095465"/>
    <lineage>
        <taxon>Eukaryota</taxon>
        <taxon>Fungi</taxon>
        <taxon>Dikarya</taxon>
        <taxon>Basidiomycota</taxon>
        <taxon>Agaricomycotina</taxon>
        <taxon>Agaricomycetes</taxon>
        <taxon>Russulales</taxon>
        <taxon>Bondarzewiaceae</taxon>
        <taxon>Bondarzewia</taxon>
    </lineage>
</organism>
<name>A0A4S4LWZ5_9AGAM</name>
<evidence type="ECO:0000256" key="5">
    <source>
        <dbReference type="ARBA" id="ARBA00022840"/>
    </source>
</evidence>
<dbReference type="PANTHER" id="PTHR11956">
    <property type="entry name" value="ARGINYL-TRNA SYNTHETASE"/>
    <property type="match status" value="1"/>
</dbReference>
<evidence type="ECO:0000256" key="7">
    <source>
        <dbReference type="ARBA" id="ARBA00023146"/>
    </source>
</evidence>
<evidence type="ECO:0000256" key="3">
    <source>
        <dbReference type="ARBA" id="ARBA00022598"/>
    </source>
</evidence>
<dbReference type="Pfam" id="PF00750">
    <property type="entry name" value="tRNA-synt_1d"/>
    <property type="match status" value="1"/>
</dbReference>
<dbReference type="GO" id="GO:0004814">
    <property type="term" value="F:arginine-tRNA ligase activity"/>
    <property type="evidence" value="ECO:0007669"/>
    <property type="project" value="UniProtKB-EC"/>
</dbReference>
<evidence type="ECO:0000256" key="2">
    <source>
        <dbReference type="ARBA" id="ARBA00012837"/>
    </source>
</evidence>
<dbReference type="FunFam" id="3.40.50.620:FF:000058">
    <property type="entry name" value="Mitochondrial arginyl-tRNA synthetase"/>
    <property type="match status" value="1"/>
</dbReference>
<comment type="similarity">
    <text evidence="1 10">Belongs to the class-I aminoacyl-tRNA synthetase family.</text>
</comment>
<feature type="domain" description="DALR anticodon binding" evidence="11">
    <location>
        <begin position="474"/>
        <end position="594"/>
    </location>
</feature>
<sequence length="594" mass="67158">MSLPSLPPVPGTEPARCVLDSFRISIAKRVADALPPLTLEQVYSGVDYGKKGVDFTIALPRFRLPGKVDELAAKVVQSFQADDYIESVVHDKAFLHFMCRTPTLVRSVLTQVHTLSHDTPSGQPEYGSNTSGKGKKLVLEYSSPNIAKSFHVGHLRSTIIGAFLRNLYLACGWDVVSLNYLGDWGTQFGMIAVGFEKYGSQEALEKDAIKHLYDVYVKVNNDAANDPNVKVEAARWFKRMEDGEEDALKNWRVWRELSVKKYTEEYERLNVHFDLYTGESKVGKEWQDKALERLDEMGLISDIEGAKLVDLEKWKLGKAVLRKKRPSQSSNATDGTSIYLTRDIGGAIERYEKYEFDKMIYVVSSQQDLHLAQFFKILRLMDFPWADRLEHINYGLVLGMSTRKGTAVFLDQIIREAASVMHEQMRKNEDKYAAVEDPETTSLEIGITGIKIQDMAAKRWDRMKSFEGDTGPYLQYAHVRLSSLTRKNPELFPLPPPSEIDTALLTEPAARDIAFLLGSYPDVVKTALKTHEPSGVVTFVFRLSHAISSAWETVVVKGEKDVQKARARMWLYLCARDVLSAGMRLLSIRPLDRM</sequence>
<dbReference type="CDD" id="cd07956">
    <property type="entry name" value="Anticodon_Ia_Arg"/>
    <property type="match status" value="1"/>
</dbReference>
<dbReference type="Pfam" id="PF05746">
    <property type="entry name" value="DALR_1"/>
    <property type="match status" value="1"/>
</dbReference>
<accession>A0A4S4LWZ5</accession>
<evidence type="ECO:0000256" key="4">
    <source>
        <dbReference type="ARBA" id="ARBA00022741"/>
    </source>
</evidence>
<evidence type="ECO:0000256" key="1">
    <source>
        <dbReference type="ARBA" id="ARBA00005594"/>
    </source>
</evidence>
<keyword evidence="7 10" id="KW-0030">Aminoacyl-tRNA synthetase</keyword>
<dbReference type="Gene3D" id="3.30.1360.70">
    <property type="entry name" value="Arginyl tRNA synthetase N-terminal domain"/>
    <property type="match status" value="1"/>
</dbReference>
<dbReference type="SMART" id="SM00836">
    <property type="entry name" value="DALR_1"/>
    <property type="match status" value="1"/>
</dbReference>
<evidence type="ECO:0000256" key="6">
    <source>
        <dbReference type="ARBA" id="ARBA00022917"/>
    </source>
</evidence>
<dbReference type="NCBIfam" id="TIGR00456">
    <property type="entry name" value="argS"/>
    <property type="match status" value="1"/>
</dbReference>
<evidence type="ECO:0000259" key="11">
    <source>
        <dbReference type="SMART" id="SM00836"/>
    </source>
</evidence>
<comment type="catalytic activity">
    <reaction evidence="9">
        <text>tRNA(Arg) + L-arginine + ATP = L-arginyl-tRNA(Arg) + AMP + diphosphate</text>
        <dbReference type="Rhea" id="RHEA:20301"/>
        <dbReference type="Rhea" id="RHEA-COMP:9658"/>
        <dbReference type="Rhea" id="RHEA-COMP:9673"/>
        <dbReference type="ChEBI" id="CHEBI:30616"/>
        <dbReference type="ChEBI" id="CHEBI:32682"/>
        <dbReference type="ChEBI" id="CHEBI:33019"/>
        <dbReference type="ChEBI" id="CHEBI:78442"/>
        <dbReference type="ChEBI" id="CHEBI:78513"/>
        <dbReference type="ChEBI" id="CHEBI:456215"/>
        <dbReference type="EC" id="6.1.1.19"/>
    </reaction>
</comment>
<dbReference type="SUPFAM" id="SSF47323">
    <property type="entry name" value="Anticodon-binding domain of a subclass of class I aminoacyl-tRNA synthetases"/>
    <property type="match status" value="1"/>
</dbReference>
<protein>
    <recommendedName>
        <fullName evidence="2">arginine--tRNA ligase</fullName>
        <ecNumber evidence="2">6.1.1.19</ecNumber>
    </recommendedName>
    <alternativeName>
        <fullName evidence="8">Arginyl-tRNA synthetase</fullName>
    </alternativeName>
</protein>
<evidence type="ECO:0000313" key="13">
    <source>
        <dbReference type="Proteomes" id="UP000310158"/>
    </source>
</evidence>
<dbReference type="GO" id="GO:0032543">
    <property type="term" value="P:mitochondrial translation"/>
    <property type="evidence" value="ECO:0007669"/>
    <property type="project" value="TreeGrafter"/>
</dbReference>
<proteinExistence type="inferred from homology"/>
<evidence type="ECO:0000256" key="10">
    <source>
        <dbReference type="RuleBase" id="RU363038"/>
    </source>
</evidence>
<dbReference type="InterPro" id="IPR001278">
    <property type="entry name" value="Arg-tRNA-ligase"/>
</dbReference>
<keyword evidence="6 10" id="KW-0648">Protein biosynthesis</keyword>
<dbReference type="Proteomes" id="UP000310158">
    <property type="component" value="Unassembled WGS sequence"/>
</dbReference>